<feature type="non-terminal residue" evidence="1">
    <location>
        <position position="1"/>
    </location>
</feature>
<dbReference type="AlphaFoldDB" id="Q02657"/>
<evidence type="ECO:0000313" key="2">
    <source>
        <dbReference type="Proteomes" id="UP000001197"/>
    </source>
</evidence>
<reference evidence="1 2" key="1">
    <citation type="journal article" date="1990" name="Curr. Genet.">
        <title>The complete DNA sequence of the mitochondrial genome of Podospora anserina.</title>
        <authorList>
            <person name="Cummings D.J."/>
            <person name="McNally K.L."/>
            <person name="Domenico J.M."/>
            <person name="Matsuura E.T."/>
        </authorList>
    </citation>
    <scope>NUCLEOTIDE SEQUENCE [LARGE SCALE GENOMIC DNA]</scope>
    <source>
        <strain evidence="2">s</strain>
    </source>
</reference>
<geneLocation type="mitochondrion" evidence="1"/>
<keyword evidence="1" id="KW-0496">Mitochondrion</keyword>
<evidence type="ECO:0000313" key="1">
    <source>
        <dbReference type="EMBL" id="CAA38815.1"/>
    </source>
</evidence>
<name>Q02657_PODAN</name>
<proteinExistence type="predicted"/>
<accession>Q02657</accession>
<dbReference type="EMBL" id="X55026">
    <property type="protein sequence ID" value="CAA38815.1"/>
    <property type="molecule type" value="Genomic_DNA"/>
</dbReference>
<protein>
    <submittedName>
        <fullName evidence="1">Complete mitochondrial genome</fullName>
    </submittedName>
</protein>
<sequence length="88" mass="10573">VIDVAPHERRSEREKALKPLLKFKHVRPKEKLNKLLRVIPRLCTVIRCDIEGPRNSGECFQTPLFLFLSKFIPFRQNQLSPWWGKWYK</sequence>
<dbReference type="Proteomes" id="UP000001197">
    <property type="component" value="Mitochondrion"/>
</dbReference>
<dbReference type="InParanoid" id="Q02657"/>
<organism evidence="1 2">
    <name type="scientific">Podospora anserina (strain S / ATCC MYA-4624 / DSM 980 / FGSC 10383)</name>
    <name type="common">Pleurage anserina</name>
    <dbReference type="NCBI Taxonomy" id="515849"/>
    <lineage>
        <taxon>Eukaryota</taxon>
        <taxon>Fungi</taxon>
        <taxon>Dikarya</taxon>
        <taxon>Ascomycota</taxon>
        <taxon>Pezizomycotina</taxon>
        <taxon>Sordariomycetes</taxon>
        <taxon>Sordariomycetidae</taxon>
        <taxon>Sordariales</taxon>
        <taxon>Podosporaceae</taxon>
        <taxon>Podospora</taxon>
        <taxon>Podospora anserina</taxon>
    </lineage>
</organism>
<keyword evidence="2" id="KW-1185">Reference proteome</keyword>